<evidence type="ECO:0000313" key="7">
    <source>
        <dbReference type="Proteomes" id="UP000316256"/>
    </source>
</evidence>
<dbReference type="EMBL" id="VIGH01000003">
    <property type="protein sequence ID" value="TQF73487.1"/>
    <property type="molecule type" value="Genomic_DNA"/>
</dbReference>
<evidence type="ECO:0000256" key="2">
    <source>
        <dbReference type="ARBA" id="ARBA00022777"/>
    </source>
</evidence>
<protein>
    <submittedName>
        <fullName evidence="6">Sensor histidine kinase</fullName>
    </submittedName>
</protein>
<evidence type="ECO:0000256" key="1">
    <source>
        <dbReference type="ARBA" id="ARBA00022679"/>
    </source>
</evidence>
<dbReference type="SUPFAM" id="SSF55874">
    <property type="entry name" value="ATPase domain of HSP90 chaperone/DNA topoisomerase II/histidine kinase"/>
    <property type="match status" value="1"/>
</dbReference>
<keyword evidence="1" id="KW-0808">Transferase</keyword>
<dbReference type="AlphaFoldDB" id="A0A541BME1"/>
<name>A0A541BME1_9NOCA</name>
<dbReference type="Gene3D" id="1.20.5.1930">
    <property type="match status" value="1"/>
</dbReference>
<evidence type="ECO:0000256" key="3">
    <source>
        <dbReference type="ARBA" id="ARBA00023012"/>
    </source>
</evidence>
<gene>
    <name evidence="6" type="ORF">FK531_08315</name>
</gene>
<dbReference type="GO" id="GO:0016020">
    <property type="term" value="C:membrane"/>
    <property type="evidence" value="ECO:0007669"/>
    <property type="project" value="InterPro"/>
</dbReference>
<feature type="transmembrane region" description="Helical" evidence="4">
    <location>
        <begin position="110"/>
        <end position="141"/>
    </location>
</feature>
<dbReference type="InterPro" id="IPR011712">
    <property type="entry name" value="Sig_transdc_His_kin_sub3_dim/P"/>
</dbReference>
<dbReference type="OrthoDB" id="5241784at2"/>
<dbReference type="GO" id="GO:0000155">
    <property type="term" value="F:phosphorelay sensor kinase activity"/>
    <property type="evidence" value="ECO:0007669"/>
    <property type="project" value="InterPro"/>
</dbReference>
<organism evidence="6 7">
    <name type="scientific">Rhodococcus spelaei</name>
    <dbReference type="NCBI Taxonomy" id="2546320"/>
    <lineage>
        <taxon>Bacteria</taxon>
        <taxon>Bacillati</taxon>
        <taxon>Actinomycetota</taxon>
        <taxon>Actinomycetes</taxon>
        <taxon>Mycobacteriales</taxon>
        <taxon>Nocardiaceae</taxon>
        <taxon>Rhodococcus</taxon>
    </lineage>
</organism>
<proteinExistence type="predicted"/>
<feature type="domain" description="Signal transduction histidine kinase subgroup 3 dimerisation and phosphoacceptor" evidence="5">
    <location>
        <begin position="193"/>
        <end position="259"/>
    </location>
</feature>
<reference evidence="6 7" key="1">
    <citation type="submission" date="2019-06" db="EMBL/GenBank/DDBJ databases">
        <title>Rhodococcus spaelei sp. nov., isolated from a cave.</title>
        <authorList>
            <person name="Lee S.D."/>
        </authorList>
    </citation>
    <scope>NUCLEOTIDE SEQUENCE [LARGE SCALE GENOMIC DNA]</scope>
    <source>
        <strain evidence="6 7">C9-5</strain>
    </source>
</reference>
<feature type="transmembrane region" description="Helical" evidence="4">
    <location>
        <begin position="83"/>
        <end position="103"/>
    </location>
</feature>
<keyword evidence="7" id="KW-1185">Reference proteome</keyword>
<dbReference type="InterPro" id="IPR036890">
    <property type="entry name" value="HATPase_C_sf"/>
</dbReference>
<keyword evidence="4" id="KW-0472">Membrane</keyword>
<keyword evidence="4" id="KW-1133">Transmembrane helix</keyword>
<dbReference type="PANTHER" id="PTHR24421:SF63">
    <property type="entry name" value="SENSOR HISTIDINE KINASE DESK"/>
    <property type="match status" value="1"/>
</dbReference>
<dbReference type="CDD" id="cd16917">
    <property type="entry name" value="HATPase_UhpB-NarQ-NarX-like"/>
    <property type="match status" value="1"/>
</dbReference>
<evidence type="ECO:0000259" key="5">
    <source>
        <dbReference type="Pfam" id="PF07730"/>
    </source>
</evidence>
<accession>A0A541BME1</accession>
<dbReference type="Proteomes" id="UP000316256">
    <property type="component" value="Unassembled WGS sequence"/>
</dbReference>
<dbReference type="GO" id="GO:0046983">
    <property type="term" value="F:protein dimerization activity"/>
    <property type="evidence" value="ECO:0007669"/>
    <property type="project" value="InterPro"/>
</dbReference>
<keyword evidence="3" id="KW-0902">Two-component regulatory system</keyword>
<evidence type="ECO:0000256" key="4">
    <source>
        <dbReference type="SAM" id="Phobius"/>
    </source>
</evidence>
<feature type="transmembrane region" description="Helical" evidence="4">
    <location>
        <begin position="153"/>
        <end position="173"/>
    </location>
</feature>
<dbReference type="Pfam" id="PF07730">
    <property type="entry name" value="HisKA_3"/>
    <property type="match status" value="1"/>
</dbReference>
<feature type="transmembrane region" description="Helical" evidence="4">
    <location>
        <begin position="20"/>
        <end position="40"/>
    </location>
</feature>
<dbReference type="Gene3D" id="3.30.565.10">
    <property type="entry name" value="Histidine kinase-like ATPase, C-terminal domain"/>
    <property type="match status" value="1"/>
</dbReference>
<comment type="caution">
    <text evidence="6">The sequence shown here is derived from an EMBL/GenBank/DDBJ whole genome shotgun (WGS) entry which is preliminary data.</text>
</comment>
<sequence length="384" mass="40899">MGPVNETSVGEPRAPGRWGFLFAAIWLVYLAYPVSSALRLTDTAAKVFALVLIGLFGVAYVGCFVAFRTIDGIRQQWPRPEPRIVYAGLAGLTVIMAAATIPLGSDAFALAIYIAALAAITLPTVQVWTIIAVLAATVFAMPRLVESEQPQDFLAFQLVVAAFAAWGIGQVIFRNMQLAAAREQLATMAVAEERLRVGRDVHDILGHSLTVITVKTELARRLLDVDIDRARAELDDIEALAREGLAGVRDTVGRLREVSLDGELANARSALTAAGIEAVLPDGVSAVPPARREVFGWTLREAVTNVVRHSGATRCEVRLTAATIEICDDGIGPSVDGAERGNGIAGLRERIGGAGGALRLSRPETGGFCLSAVFPEVAPERGRR</sequence>
<keyword evidence="4" id="KW-0812">Transmembrane</keyword>
<keyword evidence="2 6" id="KW-0418">Kinase</keyword>
<dbReference type="PANTHER" id="PTHR24421">
    <property type="entry name" value="NITRATE/NITRITE SENSOR PROTEIN NARX-RELATED"/>
    <property type="match status" value="1"/>
</dbReference>
<evidence type="ECO:0000313" key="6">
    <source>
        <dbReference type="EMBL" id="TQF73487.1"/>
    </source>
</evidence>
<feature type="transmembrane region" description="Helical" evidence="4">
    <location>
        <begin position="47"/>
        <end position="67"/>
    </location>
</feature>
<dbReference type="InterPro" id="IPR050482">
    <property type="entry name" value="Sensor_HK_TwoCompSys"/>
</dbReference>